<dbReference type="EMBL" id="CP046045">
    <property type="protein sequence ID" value="QGM27399.1"/>
    <property type="molecule type" value="Genomic_DNA"/>
</dbReference>
<sequence>MSNALQRLIDLMPKAPEFVGQITHENHPNYKVLVVDGSGLVMCTSTTRYNVGSTVFISNGEIKRLAASGDVVQIEV</sequence>
<gene>
    <name evidence="1" type="ORF">GJD93_06785</name>
</gene>
<reference evidence="2" key="1">
    <citation type="submission" date="2019-11" db="EMBL/GenBank/DDBJ databases">
        <title>Escherichia coli 1916D6.</title>
        <authorList>
            <person name="Yao H."/>
            <person name="Du X."/>
            <person name="Yu R."/>
            <person name="Li A."/>
        </authorList>
    </citation>
    <scope>NUCLEOTIDE SEQUENCE [LARGE SCALE GENOMIC DNA]</scope>
    <source>
        <strain evidence="2">19110F47</strain>
    </source>
</reference>
<name>A0AAP9GUM5_9GAMM</name>
<organism evidence="1 2">
    <name type="scientific">Acinetobacter towneri</name>
    <dbReference type="NCBI Taxonomy" id="202956"/>
    <lineage>
        <taxon>Bacteria</taxon>
        <taxon>Pseudomonadati</taxon>
        <taxon>Pseudomonadota</taxon>
        <taxon>Gammaproteobacteria</taxon>
        <taxon>Moraxellales</taxon>
        <taxon>Moraxellaceae</taxon>
        <taxon>Acinetobacter</taxon>
    </lineage>
</organism>
<evidence type="ECO:0000313" key="2">
    <source>
        <dbReference type="Proteomes" id="UP000405075"/>
    </source>
</evidence>
<dbReference type="AlphaFoldDB" id="A0AAP9GUM5"/>
<dbReference type="RefSeq" id="WP_045796833.1">
    <property type="nucleotide sequence ID" value="NZ_CP046045.1"/>
</dbReference>
<protein>
    <submittedName>
        <fullName evidence="1">Uncharacterized protein</fullName>
    </submittedName>
</protein>
<accession>A0AAP9GUM5</accession>
<proteinExistence type="predicted"/>
<dbReference type="Proteomes" id="UP000405075">
    <property type="component" value="Chromosome"/>
</dbReference>
<evidence type="ECO:0000313" key="1">
    <source>
        <dbReference type="EMBL" id="QGM27399.1"/>
    </source>
</evidence>